<dbReference type="InterPro" id="IPR050713">
    <property type="entry name" value="RTP_Phos/Ushers"/>
</dbReference>
<dbReference type="SMART" id="SM00060">
    <property type="entry name" value="FN3"/>
    <property type="match status" value="1"/>
</dbReference>
<proteinExistence type="predicted"/>
<dbReference type="Gene3D" id="2.60.40.10">
    <property type="entry name" value="Immunoglobulins"/>
    <property type="match status" value="2"/>
</dbReference>
<dbReference type="InterPro" id="IPR003961">
    <property type="entry name" value="FN3_dom"/>
</dbReference>
<keyword evidence="1" id="KW-0732">Signal</keyword>
<dbReference type="Pfam" id="PF00041">
    <property type="entry name" value="fn3"/>
    <property type="match status" value="1"/>
</dbReference>
<feature type="chain" id="PRO_5041240053" evidence="1">
    <location>
        <begin position="26"/>
        <end position="283"/>
    </location>
</feature>
<reference evidence="3" key="1">
    <citation type="submission" date="2023-03" db="EMBL/GenBank/DDBJ databases">
        <authorList>
            <person name="Steffen K."/>
            <person name="Cardenas P."/>
        </authorList>
    </citation>
    <scope>NUCLEOTIDE SEQUENCE</scope>
</reference>
<feature type="domain" description="Fibronectin type-III" evidence="2">
    <location>
        <begin position="127"/>
        <end position="218"/>
    </location>
</feature>
<dbReference type="AlphaFoldDB" id="A0AA35TC54"/>
<dbReference type="PANTHER" id="PTHR46957">
    <property type="entry name" value="CYTOKINE RECEPTOR"/>
    <property type="match status" value="1"/>
</dbReference>
<dbReference type="EMBL" id="CASHTH010003397">
    <property type="protein sequence ID" value="CAI8044467.1"/>
    <property type="molecule type" value="Genomic_DNA"/>
</dbReference>
<name>A0AA35TC54_GEOBA</name>
<sequence length="283" mass="31809">MPHVGSTSCLLLVLSCLVGIQFAISQERVCSYAVAKEETRQTYVIYTRLSSYSCYFISTCYRRHYYQQPVYRSYTVYYIENKCCEGYIGNAEQCSPICTECAESHLCLAPYTCVCPAEWSSNDCIEPPQNVTLTATGSDRLEFRWEPPPHNIHRQFATLYIVFFRNEAHFVNASSNLVMQLESLTPYTTYNCCVAANTTSGPSRLACTSQTTLRTGAVENLEVVALSDKMLGVSWGPPSSPNGAIANYELIVTNLINFTEKDLQHFQRCYNTTICDGIGELIH</sequence>
<dbReference type="PROSITE" id="PS50853">
    <property type="entry name" value="FN3"/>
    <property type="match status" value="1"/>
</dbReference>
<evidence type="ECO:0000256" key="1">
    <source>
        <dbReference type="SAM" id="SignalP"/>
    </source>
</evidence>
<evidence type="ECO:0000259" key="2">
    <source>
        <dbReference type="PROSITE" id="PS50853"/>
    </source>
</evidence>
<keyword evidence="4" id="KW-1185">Reference proteome</keyword>
<feature type="signal peptide" evidence="1">
    <location>
        <begin position="1"/>
        <end position="25"/>
    </location>
</feature>
<accession>A0AA35TC54</accession>
<dbReference type="GO" id="GO:0016020">
    <property type="term" value="C:membrane"/>
    <property type="evidence" value="ECO:0007669"/>
    <property type="project" value="UniProtKB-SubCell"/>
</dbReference>
<evidence type="ECO:0000313" key="3">
    <source>
        <dbReference type="EMBL" id="CAI8044467.1"/>
    </source>
</evidence>
<comment type="caution">
    <text evidence="3">The sequence shown here is derived from an EMBL/GenBank/DDBJ whole genome shotgun (WGS) entry which is preliminary data.</text>
</comment>
<evidence type="ECO:0000313" key="4">
    <source>
        <dbReference type="Proteomes" id="UP001174909"/>
    </source>
</evidence>
<dbReference type="Proteomes" id="UP001174909">
    <property type="component" value="Unassembled WGS sequence"/>
</dbReference>
<dbReference type="CDD" id="cd00063">
    <property type="entry name" value="FN3"/>
    <property type="match status" value="2"/>
</dbReference>
<organism evidence="3 4">
    <name type="scientific">Geodia barretti</name>
    <name type="common">Barrett's horny sponge</name>
    <dbReference type="NCBI Taxonomy" id="519541"/>
    <lineage>
        <taxon>Eukaryota</taxon>
        <taxon>Metazoa</taxon>
        <taxon>Porifera</taxon>
        <taxon>Demospongiae</taxon>
        <taxon>Heteroscleromorpha</taxon>
        <taxon>Tetractinellida</taxon>
        <taxon>Astrophorina</taxon>
        <taxon>Geodiidae</taxon>
        <taxon>Geodia</taxon>
    </lineage>
</organism>
<dbReference type="InterPro" id="IPR036116">
    <property type="entry name" value="FN3_sf"/>
</dbReference>
<dbReference type="PANTHER" id="PTHR46957:SF3">
    <property type="entry name" value="CYTOKINE RECEPTOR"/>
    <property type="match status" value="1"/>
</dbReference>
<gene>
    <name evidence="3" type="ORF">GBAR_LOCUS24664</name>
</gene>
<dbReference type="SUPFAM" id="SSF49265">
    <property type="entry name" value="Fibronectin type III"/>
    <property type="match status" value="1"/>
</dbReference>
<protein>
    <submittedName>
        <fullName evidence="3">Phosphatidylinositol phosphatase PTPRQ</fullName>
    </submittedName>
</protein>
<dbReference type="InterPro" id="IPR013783">
    <property type="entry name" value="Ig-like_fold"/>
</dbReference>